<dbReference type="GO" id="GO:0005737">
    <property type="term" value="C:cytoplasm"/>
    <property type="evidence" value="ECO:0007669"/>
    <property type="project" value="TreeGrafter"/>
</dbReference>
<feature type="region of interest" description="Disordered" evidence="2">
    <location>
        <begin position="157"/>
        <end position="180"/>
    </location>
</feature>
<comment type="caution">
    <text evidence="3">The sequence shown here is derived from an EMBL/GenBank/DDBJ whole genome shotgun (WGS) entry which is preliminary data.</text>
</comment>
<dbReference type="OrthoDB" id="77601at2759"/>
<evidence type="ECO:0000256" key="2">
    <source>
        <dbReference type="SAM" id="MobiDB-lite"/>
    </source>
</evidence>
<protein>
    <submittedName>
        <fullName evidence="3">Uncharacterized protein</fullName>
    </submittedName>
</protein>
<dbReference type="GO" id="GO:0051604">
    <property type="term" value="P:protein maturation"/>
    <property type="evidence" value="ECO:0007669"/>
    <property type="project" value="TreeGrafter"/>
</dbReference>
<evidence type="ECO:0000313" key="3">
    <source>
        <dbReference type="EMBL" id="CAG5132532.1"/>
    </source>
</evidence>
<dbReference type="PANTHER" id="PTHR10188:SF8">
    <property type="entry name" value="THREONINE ASPARTASE 1"/>
    <property type="match status" value="1"/>
</dbReference>
<sequence length="180" mass="18902">AGNHSKSHEHVYKSVCTLACQQAMTLLKARRSALEAVTAAVVVLENDECTNAGRGSNLSMQGTVECDASVMDGHSLLFGAVGALSGVANPVSVARQLVEEQKLGALSCGRVRPSILVGKGAQLYACDQGMDVSANLISAAALKTYIRYKRRCLGAAPSSTVQKRRKLNTPELSSSGDSHQ</sequence>
<feature type="non-terminal residue" evidence="3">
    <location>
        <position position="180"/>
    </location>
</feature>
<dbReference type="InterPro" id="IPR000246">
    <property type="entry name" value="Peptidase_T2"/>
</dbReference>
<organism evidence="3 4">
    <name type="scientific">Candidula unifasciata</name>
    <dbReference type="NCBI Taxonomy" id="100452"/>
    <lineage>
        <taxon>Eukaryota</taxon>
        <taxon>Metazoa</taxon>
        <taxon>Spiralia</taxon>
        <taxon>Lophotrochozoa</taxon>
        <taxon>Mollusca</taxon>
        <taxon>Gastropoda</taxon>
        <taxon>Heterobranchia</taxon>
        <taxon>Euthyneura</taxon>
        <taxon>Panpulmonata</taxon>
        <taxon>Eupulmonata</taxon>
        <taxon>Stylommatophora</taxon>
        <taxon>Helicina</taxon>
        <taxon>Helicoidea</taxon>
        <taxon>Geomitridae</taxon>
        <taxon>Candidula</taxon>
    </lineage>
</organism>
<feature type="non-terminal residue" evidence="3">
    <location>
        <position position="1"/>
    </location>
</feature>
<dbReference type="Pfam" id="PF01112">
    <property type="entry name" value="Asparaginase_2"/>
    <property type="match status" value="1"/>
</dbReference>
<dbReference type="GO" id="GO:0004298">
    <property type="term" value="F:threonine-type endopeptidase activity"/>
    <property type="evidence" value="ECO:0007669"/>
    <property type="project" value="InterPro"/>
</dbReference>
<reference evidence="3" key="1">
    <citation type="submission" date="2021-04" db="EMBL/GenBank/DDBJ databases">
        <authorList>
            <consortium name="Molecular Ecology Group"/>
        </authorList>
    </citation>
    <scope>NUCLEOTIDE SEQUENCE</scope>
</reference>
<gene>
    <name evidence="3" type="ORF">CUNI_LOCUS18090</name>
</gene>
<dbReference type="CDD" id="cd04514">
    <property type="entry name" value="Taspase1_like"/>
    <property type="match status" value="1"/>
</dbReference>
<dbReference type="AlphaFoldDB" id="A0A8S3ZWV0"/>
<dbReference type="EMBL" id="CAJHNH020005457">
    <property type="protein sequence ID" value="CAG5132532.1"/>
    <property type="molecule type" value="Genomic_DNA"/>
</dbReference>
<name>A0A8S3ZWV0_9EUPU</name>
<evidence type="ECO:0000313" key="4">
    <source>
        <dbReference type="Proteomes" id="UP000678393"/>
    </source>
</evidence>
<accession>A0A8S3ZWV0</accession>
<dbReference type="InterPro" id="IPR037464">
    <property type="entry name" value="Taspase1"/>
</dbReference>
<keyword evidence="4" id="KW-1185">Reference proteome</keyword>
<dbReference type="SUPFAM" id="SSF56235">
    <property type="entry name" value="N-terminal nucleophile aminohydrolases (Ntn hydrolases)"/>
    <property type="match status" value="1"/>
</dbReference>
<dbReference type="InterPro" id="IPR029055">
    <property type="entry name" value="Ntn_hydrolases_N"/>
</dbReference>
<dbReference type="Proteomes" id="UP000678393">
    <property type="component" value="Unassembled WGS sequence"/>
</dbReference>
<evidence type="ECO:0000256" key="1">
    <source>
        <dbReference type="ARBA" id="ARBA00010872"/>
    </source>
</evidence>
<dbReference type="PANTHER" id="PTHR10188">
    <property type="entry name" value="L-ASPARAGINASE"/>
    <property type="match status" value="1"/>
</dbReference>
<feature type="compositionally biased region" description="Polar residues" evidence="2">
    <location>
        <begin position="170"/>
        <end position="180"/>
    </location>
</feature>
<proteinExistence type="inferred from homology"/>
<comment type="similarity">
    <text evidence="1">Belongs to the Ntn-hydrolase family.</text>
</comment>